<evidence type="ECO:0000259" key="2">
    <source>
        <dbReference type="Pfam" id="PF06985"/>
    </source>
</evidence>
<organism evidence="3 4">
    <name type="scientific">Colletotrichum phormii</name>
    <dbReference type="NCBI Taxonomy" id="359342"/>
    <lineage>
        <taxon>Eukaryota</taxon>
        <taxon>Fungi</taxon>
        <taxon>Dikarya</taxon>
        <taxon>Ascomycota</taxon>
        <taxon>Pezizomycotina</taxon>
        <taxon>Sordariomycetes</taxon>
        <taxon>Hypocreomycetidae</taxon>
        <taxon>Glomerellales</taxon>
        <taxon>Glomerellaceae</taxon>
        <taxon>Colletotrichum</taxon>
        <taxon>Colletotrichum acutatum species complex</taxon>
    </lineage>
</organism>
<dbReference type="InterPro" id="IPR052895">
    <property type="entry name" value="HetReg/Transcr_Mod"/>
</dbReference>
<dbReference type="PANTHER" id="PTHR24148">
    <property type="entry name" value="ANKYRIN REPEAT DOMAIN-CONTAINING PROTEIN 39 HOMOLOG-RELATED"/>
    <property type="match status" value="1"/>
</dbReference>
<dbReference type="PANTHER" id="PTHR24148:SF73">
    <property type="entry name" value="HET DOMAIN PROTEIN (AFU_ORTHOLOGUE AFUA_8G01020)"/>
    <property type="match status" value="1"/>
</dbReference>
<dbReference type="InterPro" id="IPR010730">
    <property type="entry name" value="HET"/>
</dbReference>
<feature type="compositionally biased region" description="Low complexity" evidence="1">
    <location>
        <begin position="100"/>
        <end position="111"/>
    </location>
</feature>
<evidence type="ECO:0000313" key="4">
    <source>
        <dbReference type="Proteomes" id="UP001243989"/>
    </source>
</evidence>
<comment type="caution">
    <text evidence="3">The sequence shown here is derived from an EMBL/GenBank/DDBJ whole genome shotgun (WGS) entry which is preliminary data.</text>
</comment>
<dbReference type="Proteomes" id="UP001243989">
    <property type="component" value="Unassembled WGS sequence"/>
</dbReference>
<dbReference type="GeneID" id="85477795"/>
<feature type="domain" description="Heterokaryon incompatibility" evidence="2">
    <location>
        <begin position="176"/>
        <end position="320"/>
    </location>
</feature>
<dbReference type="RefSeq" id="XP_060439577.1">
    <property type="nucleotide sequence ID" value="XM_060592933.1"/>
</dbReference>
<gene>
    <name evidence="3" type="ORF">BDP81DRAFT_454378</name>
</gene>
<feature type="region of interest" description="Disordered" evidence="1">
    <location>
        <begin position="614"/>
        <end position="636"/>
    </location>
</feature>
<dbReference type="Pfam" id="PF06985">
    <property type="entry name" value="HET"/>
    <property type="match status" value="1"/>
</dbReference>
<evidence type="ECO:0000313" key="3">
    <source>
        <dbReference type="EMBL" id="KAK1623582.1"/>
    </source>
</evidence>
<sequence length="923" mass="105385">MSRWHERGCGRPDVVVCSGLPCCQSCYAVASTDDVQFETTLRIPQAPVLENDSTHNLRWPACVDYLDSEPGIPPTTSTSLCPGPKIPSGRKASSCRPNVSSKKPSASSKDPTTTDERPLKRRRLLVGDEPYQPSRCYTILCSDEEIRILELEPGNSDSLLHANFRNVRLDSERATYEALSYTWADSSGESHRCRPMFIGSYWDVIPITRNCEDALRTVRLDRSSRSIWADSLCINQDDDEERNAQVALMSRIYDTATGVLAYLGPATDDSDKALSAILNSTSRGDCGHRRGERKACADCELPIRVLLDRPYFRRLWVVQEVVLSRTLTLYCGSKSTRWPSSEMLSSIYHDLHSWITTWQSATTRPLPNFLKLMMDTCNCLCKDPRDKVFALLGLVWRWNRWPVFPDYRLTVEEVSIGIAAYLTQRCGLGKAVLVFAGANRARRVTLPSWVPDILVPFCENRGIPADFERLWMDESTGGGKAAEFHNMGSLTLLPLSPYDIRIMSRSGHLKVTAIEICNLREFFTEKGQFEYRQPFVRHGSKHEPKMKASLLFPKPSPMFPDTTKEIDISQHIQQQDGIFWLHGVNGYAVLRPICPTSTYHPLCACDLVFENPETPQSKDMSFKPFTQSDSTEPEKQKKNLIEEFRLMIEDNCVARMSELPAKSLLLKLATYINRHGDDSKIRLWKIWKQHEVKLKPYLEDERGIALLLRGITEAQRITLGRERDGSPRQAFLYKGCILRSPKAISTLLWSLLPRTRQRGKSSLGADNLLLSVEEVLKGFQEWADVTSDLVFATAHSIEYEEESLFGLRSCLEIQEDWFQAFESFRRSKMSERSSLGSMEIIADVLTWFPLIKQELRQKHSSVYINVEPESMLGPHTRHREWSGYDRNQMWNWELVGHNFREMVEDFAIPGPTRMVGLMARYVT</sequence>
<feature type="region of interest" description="Disordered" evidence="1">
    <location>
        <begin position="74"/>
        <end position="122"/>
    </location>
</feature>
<proteinExistence type="predicted"/>
<accession>A0AAJ0EBE5</accession>
<evidence type="ECO:0000256" key="1">
    <source>
        <dbReference type="SAM" id="MobiDB-lite"/>
    </source>
</evidence>
<dbReference type="AlphaFoldDB" id="A0AAJ0EBE5"/>
<name>A0AAJ0EBE5_9PEZI</name>
<protein>
    <submittedName>
        <fullName evidence="3">Heterokaryon incompatibility protein-domain-containing protein</fullName>
    </submittedName>
</protein>
<feature type="compositionally biased region" description="Polar residues" evidence="1">
    <location>
        <begin position="614"/>
        <end position="630"/>
    </location>
</feature>
<dbReference type="EMBL" id="JAHMHQ010000028">
    <property type="protein sequence ID" value="KAK1623582.1"/>
    <property type="molecule type" value="Genomic_DNA"/>
</dbReference>
<reference evidence="3" key="1">
    <citation type="submission" date="2021-06" db="EMBL/GenBank/DDBJ databases">
        <title>Comparative genomics, transcriptomics and evolutionary studies reveal genomic signatures of adaptation to plant cell wall in hemibiotrophic fungi.</title>
        <authorList>
            <consortium name="DOE Joint Genome Institute"/>
            <person name="Baroncelli R."/>
            <person name="Diaz J.F."/>
            <person name="Benocci T."/>
            <person name="Peng M."/>
            <person name="Battaglia E."/>
            <person name="Haridas S."/>
            <person name="Andreopoulos W."/>
            <person name="Labutti K."/>
            <person name="Pangilinan J."/>
            <person name="Floch G.L."/>
            <person name="Makela M.R."/>
            <person name="Henrissat B."/>
            <person name="Grigoriev I.V."/>
            <person name="Crouch J.A."/>
            <person name="De Vries R.P."/>
            <person name="Sukno S.A."/>
            <person name="Thon M.R."/>
        </authorList>
    </citation>
    <scope>NUCLEOTIDE SEQUENCE</scope>
    <source>
        <strain evidence="3">CBS 102054</strain>
    </source>
</reference>
<keyword evidence="4" id="KW-1185">Reference proteome</keyword>